<evidence type="ECO:0000256" key="8">
    <source>
        <dbReference type="SAM" id="Phobius"/>
    </source>
</evidence>
<feature type="domain" description="EamA" evidence="9">
    <location>
        <begin position="8"/>
        <end position="148"/>
    </location>
</feature>
<feature type="transmembrane region" description="Helical" evidence="8">
    <location>
        <begin position="178"/>
        <end position="198"/>
    </location>
</feature>
<dbReference type="EMBL" id="SMAN01000039">
    <property type="protein sequence ID" value="TCT14853.1"/>
    <property type="molecule type" value="Genomic_DNA"/>
</dbReference>
<keyword evidence="5 8" id="KW-0812">Transmembrane</keyword>
<feature type="transmembrane region" description="Helical" evidence="8">
    <location>
        <begin position="155"/>
        <end position="171"/>
    </location>
</feature>
<evidence type="ECO:0000256" key="5">
    <source>
        <dbReference type="ARBA" id="ARBA00022692"/>
    </source>
</evidence>
<feature type="transmembrane region" description="Helical" evidence="8">
    <location>
        <begin position="248"/>
        <end position="265"/>
    </location>
</feature>
<evidence type="ECO:0000256" key="6">
    <source>
        <dbReference type="ARBA" id="ARBA00022989"/>
    </source>
</evidence>
<dbReference type="GO" id="GO:0005886">
    <property type="term" value="C:plasma membrane"/>
    <property type="evidence" value="ECO:0007669"/>
    <property type="project" value="UniProtKB-SubCell"/>
</dbReference>
<comment type="similarity">
    <text evidence="2">Belongs to the EamA transporter family.</text>
</comment>
<dbReference type="InterPro" id="IPR037185">
    <property type="entry name" value="EmrE-like"/>
</dbReference>
<evidence type="ECO:0000256" key="7">
    <source>
        <dbReference type="ARBA" id="ARBA00023136"/>
    </source>
</evidence>
<keyword evidence="11" id="KW-1185">Reference proteome</keyword>
<keyword evidence="4" id="KW-1003">Cell membrane</keyword>
<organism evidence="10 11">
    <name type="scientific">Melghiribacillus thermohalophilus</name>
    <dbReference type="NCBI Taxonomy" id="1324956"/>
    <lineage>
        <taxon>Bacteria</taxon>
        <taxon>Bacillati</taxon>
        <taxon>Bacillota</taxon>
        <taxon>Bacilli</taxon>
        <taxon>Bacillales</taxon>
        <taxon>Bacillaceae</taxon>
        <taxon>Melghiribacillus</taxon>
    </lineage>
</organism>
<name>A0A4R3MKA5_9BACI</name>
<dbReference type="SUPFAM" id="SSF103481">
    <property type="entry name" value="Multidrug resistance efflux transporter EmrE"/>
    <property type="match status" value="2"/>
</dbReference>
<comment type="caution">
    <text evidence="10">The sequence shown here is derived from an EMBL/GenBank/DDBJ whole genome shotgun (WGS) entry which is preliminary data.</text>
</comment>
<keyword evidence="3" id="KW-0813">Transport</keyword>
<dbReference type="Proteomes" id="UP000294650">
    <property type="component" value="Unassembled WGS sequence"/>
</dbReference>
<sequence>MKMDDYKLGVVYAAGAYILWGFLPLYWKMAEHVPAWEILAHRIVWSFLFMIAVVIILKKWPSFVIECKSIFKDAKKLAGITLASIIISLNWVTYIWAVNNAHVVEASMGYYINPLISILLGILVLKEKLTYWQFIAFILAGIGVLYMTFQFGSVPWVAILLAFSFALYGLLKKVVQLGAMFGLTIETLMITPAAILYLTYVHTGGGYGAFTFSSLDGLILAGSGVMTAVPLLMFASGAKRIPLSMVGFLQYFAPTIMLLLGVILFDEPFTSVHLVTFSLIWLGLIIYSLANTRMLQKLEYKIRFRNKGLEK</sequence>
<keyword evidence="7 8" id="KW-0472">Membrane</keyword>
<reference evidence="10 11" key="1">
    <citation type="submission" date="2019-03" db="EMBL/GenBank/DDBJ databases">
        <title>Genomic Encyclopedia of Type Strains, Phase IV (KMG-IV): sequencing the most valuable type-strain genomes for metagenomic binning, comparative biology and taxonomic classification.</title>
        <authorList>
            <person name="Goeker M."/>
        </authorList>
    </citation>
    <scope>NUCLEOTIDE SEQUENCE [LARGE SCALE GENOMIC DNA]</scope>
    <source>
        <strain evidence="10 11">DSM 25894</strain>
    </source>
</reference>
<evidence type="ECO:0000256" key="4">
    <source>
        <dbReference type="ARBA" id="ARBA00022475"/>
    </source>
</evidence>
<evidence type="ECO:0000256" key="1">
    <source>
        <dbReference type="ARBA" id="ARBA00004651"/>
    </source>
</evidence>
<feature type="transmembrane region" description="Helical" evidence="8">
    <location>
        <begin position="271"/>
        <end position="290"/>
    </location>
</feature>
<dbReference type="PANTHER" id="PTHR22911:SF137">
    <property type="entry name" value="SOLUTE CARRIER FAMILY 35 MEMBER G2-RELATED"/>
    <property type="match status" value="1"/>
</dbReference>
<feature type="transmembrane region" description="Helical" evidence="8">
    <location>
        <begin position="132"/>
        <end position="149"/>
    </location>
</feature>
<feature type="transmembrane region" description="Helical" evidence="8">
    <location>
        <begin position="108"/>
        <end position="125"/>
    </location>
</feature>
<dbReference type="NCBIfam" id="TIGR00688">
    <property type="entry name" value="rarD"/>
    <property type="match status" value="1"/>
</dbReference>
<keyword evidence="6 8" id="KW-1133">Transmembrane helix</keyword>
<dbReference type="AlphaFoldDB" id="A0A4R3MKA5"/>
<evidence type="ECO:0000313" key="11">
    <source>
        <dbReference type="Proteomes" id="UP000294650"/>
    </source>
</evidence>
<feature type="transmembrane region" description="Helical" evidence="8">
    <location>
        <begin position="39"/>
        <end position="57"/>
    </location>
</feature>
<dbReference type="InterPro" id="IPR004626">
    <property type="entry name" value="RarD"/>
</dbReference>
<comment type="subcellular location">
    <subcellularLocation>
        <location evidence="1">Cell membrane</location>
        <topology evidence="1">Multi-pass membrane protein</topology>
    </subcellularLocation>
</comment>
<protein>
    <submittedName>
        <fullName evidence="10">Chloramphenicol-sensitive protein RarD</fullName>
    </submittedName>
</protein>
<feature type="transmembrane region" description="Helical" evidence="8">
    <location>
        <begin position="218"/>
        <end position="236"/>
    </location>
</feature>
<evidence type="ECO:0000259" key="9">
    <source>
        <dbReference type="Pfam" id="PF00892"/>
    </source>
</evidence>
<evidence type="ECO:0000313" key="10">
    <source>
        <dbReference type="EMBL" id="TCT14853.1"/>
    </source>
</evidence>
<evidence type="ECO:0000256" key="2">
    <source>
        <dbReference type="ARBA" id="ARBA00007362"/>
    </source>
</evidence>
<proteinExistence type="inferred from homology"/>
<dbReference type="PANTHER" id="PTHR22911">
    <property type="entry name" value="ACYL-MALONYL CONDENSING ENZYME-RELATED"/>
    <property type="match status" value="1"/>
</dbReference>
<dbReference type="RefSeq" id="WP_243646890.1">
    <property type="nucleotide sequence ID" value="NZ_SMAN01000039.1"/>
</dbReference>
<feature type="transmembrane region" description="Helical" evidence="8">
    <location>
        <begin position="77"/>
        <end position="96"/>
    </location>
</feature>
<accession>A0A4R3MKA5</accession>
<evidence type="ECO:0000256" key="3">
    <source>
        <dbReference type="ARBA" id="ARBA00022448"/>
    </source>
</evidence>
<dbReference type="InterPro" id="IPR000620">
    <property type="entry name" value="EamA_dom"/>
</dbReference>
<dbReference type="Pfam" id="PF00892">
    <property type="entry name" value="EamA"/>
    <property type="match status" value="1"/>
</dbReference>
<gene>
    <name evidence="10" type="ORF">EDD68_1395</name>
</gene>
<feature type="transmembrane region" description="Helical" evidence="8">
    <location>
        <begin position="9"/>
        <end position="27"/>
    </location>
</feature>